<feature type="compositionally biased region" description="Gly residues" evidence="1">
    <location>
        <begin position="10"/>
        <end position="23"/>
    </location>
</feature>
<proteinExistence type="predicted"/>
<evidence type="ECO:0000313" key="3">
    <source>
        <dbReference type="Proteomes" id="UP000308365"/>
    </source>
</evidence>
<dbReference type="EMBL" id="RWIC01017608">
    <property type="protein sequence ID" value="TKC33206.1"/>
    <property type="molecule type" value="Genomic_DNA"/>
</dbReference>
<accession>A0A4U1ECN9</accession>
<dbReference type="AlphaFoldDB" id="A0A4U1ECN9"/>
<organism evidence="2 3">
    <name type="scientific">Monodon monoceros</name>
    <name type="common">Narwhal</name>
    <name type="synonym">Ceratodon monodon</name>
    <dbReference type="NCBI Taxonomy" id="40151"/>
    <lineage>
        <taxon>Eukaryota</taxon>
        <taxon>Metazoa</taxon>
        <taxon>Chordata</taxon>
        <taxon>Craniata</taxon>
        <taxon>Vertebrata</taxon>
        <taxon>Euteleostomi</taxon>
        <taxon>Mammalia</taxon>
        <taxon>Eutheria</taxon>
        <taxon>Laurasiatheria</taxon>
        <taxon>Artiodactyla</taxon>
        <taxon>Whippomorpha</taxon>
        <taxon>Cetacea</taxon>
        <taxon>Odontoceti</taxon>
        <taxon>Monodontidae</taxon>
        <taxon>Monodon</taxon>
    </lineage>
</organism>
<gene>
    <name evidence="2" type="ORF">EI555_010892</name>
</gene>
<dbReference type="Proteomes" id="UP000308365">
    <property type="component" value="Unassembled WGS sequence"/>
</dbReference>
<name>A0A4U1ECN9_MONMO</name>
<feature type="region of interest" description="Disordered" evidence="1">
    <location>
        <begin position="57"/>
        <end position="77"/>
    </location>
</feature>
<sequence>MSATEEHGLIPGGQDGAGGGAGGDPSRLGVHASPSGGMDGVEQAAALLASLRLSRAFDEEDGGQKAAQAAVEEDWDV</sequence>
<protein>
    <submittedName>
        <fullName evidence="2">Uncharacterized protein</fullName>
    </submittedName>
</protein>
<comment type="caution">
    <text evidence="2">The sequence shown here is derived from an EMBL/GenBank/DDBJ whole genome shotgun (WGS) entry which is preliminary data.</text>
</comment>
<reference evidence="3" key="1">
    <citation type="journal article" date="2019" name="IScience">
        <title>Narwhal Genome Reveals Long-Term Low Genetic Diversity despite Current Large Abundance Size.</title>
        <authorList>
            <person name="Westbury M.V."/>
            <person name="Petersen B."/>
            <person name="Garde E."/>
            <person name="Heide-Jorgensen M.P."/>
            <person name="Lorenzen E.D."/>
        </authorList>
    </citation>
    <scope>NUCLEOTIDE SEQUENCE [LARGE SCALE GENOMIC DNA]</scope>
</reference>
<feature type="region of interest" description="Disordered" evidence="1">
    <location>
        <begin position="1"/>
        <end position="39"/>
    </location>
</feature>
<evidence type="ECO:0000256" key="1">
    <source>
        <dbReference type="SAM" id="MobiDB-lite"/>
    </source>
</evidence>
<evidence type="ECO:0000313" key="2">
    <source>
        <dbReference type="EMBL" id="TKC33206.1"/>
    </source>
</evidence>